<dbReference type="PANTHER" id="PTHR46638">
    <property type="entry name" value="CORRINOID ADENOSYLTRANSFERASE"/>
    <property type="match status" value="1"/>
</dbReference>
<proteinExistence type="predicted"/>
<dbReference type="SUPFAM" id="SSF52540">
    <property type="entry name" value="P-loop containing nucleoside triphosphate hydrolases"/>
    <property type="match status" value="1"/>
</dbReference>
<dbReference type="AlphaFoldDB" id="A0A9D2M694"/>
<name>A0A9D2M694_9FIRM</name>
<dbReference type="PANTHER" id="PTHR46638:SF1">
    <property type="entry name" value="CORRINOID ADENOSYLTRANSFERASE"/>
    <property type="match status" value="1"/>
</dbReference>
<evidence type="ECO:0000313" key="1">
    <source>
        <dbReference type="EMBL" id="HJB42221.1"/>
    </source>
</evidence>
<dbReference type="InterPro" id="IPR003724">
    <property type="entry name" value="CblAdoTrfase_CobA"/>
</dbReference>
<dbReference type="GO" id="GO:0009236">
    <property type="term" value="P:cobalamin biosynthetic process"/>
    <property type="evidence" value="ECO:0007669"/>
    <property type="project" value="InterPro"/>
</dbReference>
<sequence>MAGLVHLYWGDGKGKTTAAMGLALRALGHGQRVVVVQFLKDGTSGELDGLRRLGAEVFSGPAGLPFVFQMDEEERAAARAAMDEHLRRALALPSDLLILDEACAAWELNMVDPDALRSAVLDRPAGREVVLTGRNPAAWMQEAADYSTEMRCHRHPFDEGTPARVGVEY</sequence>
<reference evidence="1" key="2">
    <citation type="submission" date="2021-04" db="EMBL/GenBank/DDBJ databases">
        <authorList>
            <person name="Gilroy R."/>
        </authorList>
    </citation>
    <scope>NUCLEOTIDE SEQUENCE</scope>
    <source>
        <strain evidence="1">ChiBcec8-13705</strain>
    </source>
</reference>
<gene>
    <name evidence="1" type="ORF">H9945_06960</name>
</gene>
<organism evidence="1 2">
    <name type="scientific">Candidatus Gemmiger avicola</name>
    <dbReference type="NCBI Taxonomy" id="2838605"/>
    <lineage>
        <taxon>Bacteria</taxon>
        <taxon>Bacillati</taxon>
        <taxon>Bacillota</taxon>
        <taxon>Clostridia</taxon>
        <taxon>Eubacteriales</taxon>
        <taxon>Gemmiger</taxon>
    </lineage>
</organism>
<reference evidence="1" key="1">
    <citation type="journal article" date="2021" name="PeerJ">
        <title>Extensive microbial diversity within the chicken gut microbiome revealed by metagenomics and culture.</title>
        <authorList>
            <person name="Gilroy R."/>
            <person name="Ravi A."/>
            <person name="Getino M."/>
            <person name="Pursley I."/>
            <person name="Horton D.L."/>
            <person name="Alikhan N.F."/>
            <person name="Baker D."/>
            <person name="Gharbi K."/>
            <person name="Hall N."/>
            <person name="Watson M."/>
            <person name="Adriaenssens E.M."/>
            <person name="Foster-Nyarko E."/>
            <person name="Jarju S."/>
            <person name="Secka A."/>
            <person name="Antonio M."/>
            <person name="Oren A."/>
            <person name="Chaudhuri R.R."/>
            <person name="La Ragione R."/>
            <person name="Hildebrand F."/>
            <person name="Pallen M.J."/>
        </authorList>
    </citation>
    <scope>NUCLEOTIDE SEQUENCE</scope>
    <source>
        <strain evidence="1">ChiBcec8-13705</strain>
    </source>
</reference>
<evidence type="ECO:0000313" key="2">
    <source>
        <dbReference type="Proteomes" id="UP000886803"/>
    </source>
</evidence>
<dbReference type="Proteomes" id="UP000886803">
    <property type="component" value="Unassembled WGS sequence"/>
</dbReference>
<dbReference type="GO" id="GO:0008817">
    <property type="term" value="F:corrinoid adenosyltransferase activity"/>
    <property type="evidence" value="ECO:0007669"/>
    <property type="project" value="InterPro"/>
</dbReference>
<dbReference type="EMBL" id="DWYG01000116">
    <property type="protein sequence ID" value="HJB42221.1"/>
    <property type="molecule type" value="Genomic_DNA"/>
</dbReference>
<comment type="caution">
    <text evidence="1">The sequence shown here is derived from an EMBL/GenBank/DDBJ whole genome shotgun (WGS) entry which is preliminary data.</text>
</comment>
<dbReference type="GO" id="GO:0005524">
    <property type="term" value="F:ATP binding"/>
    <property type="evidence" value="ECO:0007669"/>
    <property type="project" value="InterPro"/>
</dbReference>
<dbReference type="Gene3D" id="3.40.50.300">
    <property type="entry name" value="P-loop containing nucleotide triphosphate hydrolases"/>
    <property type="match status" value="1"/>
</dbReference>
<accession>A0A9D2M694</accession>
<protein>
    <submittedName>
        <fullName evidence="1">Cob(I)yrinic acid a,c-diamide adenosyltransferase</fullName>
    </submittedName>
</protein>
<dbReference type="PIRSF" id="PIRSF015617">
    <property type="entry name" value="Adensltrnsf_CobA"/>
    <property type="match status" value="1"/>
</dbReference>
<dbReference type="InterPro" id="IPR027417">
    <property type="entry name" value="P-loop_NTPase"/>
</dbReference>
<dbReference type="Pfam" id="PF02572">
    <property type="entry name" value="CobA_CobO_BtuR"/>
    <property type="match status" value="1"/>
</dbReference>